<dbReference type="PANTHER" id="PTHR30480">
    <property type="entry name" value="BETA-HEXOSAMINIDASE-RELATED"/>
    <property type="match status" value="1"/>
</dbReference>
<dbReference type="EC" id="3.2.1.52" evidence="3"/>
<evidence type="ECO:0000256" key="4">
    <source>
        <dbReference type="ARBA" id="ARBA00022801"/>
    </source>
</evidence>
<dbReference type="GO" id="GO:0016787">
    <property type="term" value="F:hydrolase activity"/>
    <property type="evidence" value="ECO:0007669"/>
    <property type="project" value="UniProtKB-KW"/>
</dbReference>
<dbReference type="InterPro" id="IPR050226">
    <property type="entry name" value="NagZ_Beta-hexosaminidase"/>
</dbReference>
<dbReference type="InterPro" id="IPR036962">
    <property type="entry name" value="Glyco_hydro_3_N_sf"/>
</dbReference>
<evidence type="ECO:0000256" key="5">
    <source>
        <dbReference type="ARBA" id="ARBA00023295"/>
    </source>
</evidence>
<evidence type="ECO:0000259" key="6">
    <source>
        <dbReference type="Pfam" id="PF00933"/>
    </source>
</evidence>
<dbReference type="PANTHER" id="PTHR30480:SF13">
    <property type="entry name" value="BETA-HEXOSAMINIDASE"/>
    <property type="match status" value="1"/>
</dbReference>
<dbReference type="Pfam" id="PF00933">
    <property type="entry name" value="Glyco_hydro_3"/>
    <property type="match status" value="1"/>
</dbReference>
<gene>
    <name evidence="7" type="ORF">H8S22_08525</name>
</gene>
<keyword evidence="4 7" id="KW-0378">Hydrolase</keyword>
<evidence type="ECO:0000313" key="8">
    <source>
        <dbReference type="Proteomes" id="UP000635828"/>
    </source>
</evidence>
<dbReference type="EMBL" id="JACOOS010000008">
    <property type="protein sequence ID" value="MBC5677651.1"/>
    <property type="molecule type" value="Genomic_DNA"/>
</dbReference>
<keyword evidence="8" id="KW-1185">Reference proteome</keyword>
<name>A0ABR7FR19_9FIRM</name>
<feature type="domain" description="Glycoside hydrolase family 3 N-terminal" evidence="6">
    <location>
        <begin position="69"/>
        <end position="397"/>
    </location>
</feature>
<dbReference type="InterPro" id="IPR019800">
    <property type="entry name" value="Glyco_hydro_3_AS"/>
</dbReference>
<accession>A0ABR7FR19</accession>
<dbReference type="InterPro" id="IPR017853">
    <property type="entry name" value="GH"/>
</dbReference>
<evidence type="ECO:0000313" key="7">
    <source>
        <dbReference type="EMBL" id="MBC5677651.1"/>
    </source>
</evidence>
<sequence>MTEVPLHAIITSLKKGISMMRRRITCMLLALCLLLCGCNIDGKKDYTKTEDLDEATLQGMAKDITKEMTLKQKIGQLFMVSMYSLDGSGSKNQTKVTGTMKKTMKKYPVGGIVLFSKNVNSEKQLKQLIKDLQSASHIPLFIAADEEGGSVSRIASKLPDAVSQYPDAREIGETYTDRQIAEMGKEQSRQLKAFGINMNLAPVADVLSNQNNTEVGNRAFGSDAKEVAAIVKTLVKNMQKQQISATLKHFPGSGDALGDTHRGAAETKQSIQELRKKEFLPFKSGMEADADAVMVSHLILTNVTDEKEPCSLSQRVISDILRDELEYDGLILTDAMNMNSITDSYTSGEAAVKAIKAGVNIVVMPEDLGQAFKAVKRAVKDGKIEESVIDKAVRRIFYTKLKRGVIQPDTILLEDNQ</sequence>
<proteinExistence type="inferred from homology"/>
<comment type="catalytic activity">
    <reaction evidence="1">
        <text>Hydrolysis of terminal non-reducing N-acetyl-D-hexosamine residues in N-acetyl-beta-D-hexosaminides.</text>
        <dbReference type="EC" id="3.2.1.52"/>
    </reaction>
</comment>
<keyword evidence="5" id="KW-0326">Glycosidase</keyword>
<organism evidence="7 8">
    <name type="scientific">Anaerostipes hominis</name>
    <name type="common">ex Liu et al. 2021</name>
    <dbReference type="NCBI Taxonomy" id="2763018"/>
    <lineage>
        <taxon>Bacteria</taxon>
        <taxon>Bacillati</taxon>
        <taxon>Bacillota</taxon>
        <taxon>Clostridia</taxon>
        <taxon>Lachnospirales</taxon>
        <taxon>Lachnospiraceae</taxon>
        <taxon>Anaerostipes</taxon>
    </lineage>
</organism>
<evidence type="ECO:0000256" key="3">
    <source>
        <dbReference type="ARBA" id="ARBA00012663"/>
    </source>
</evidence>
<reference evidence="7 8" key="1">
    <citation type="submission" date="2020-08" db="EMBL/GenBank/DDBJ databases">
        <title>Genome public.</title>
        <authorList>
            <person name="Liu C."/>
            <person name="Sun Q."/>
        </authorList>
    </citation>
    <scope>NUCLEOTIDE SEQUENCE [LARGE SCALE GENOMIC DNA]</scope>
    <source>
        <strain evidence="7 8">NSJ-7</strain>
    </source>
</reference>
<dbReference type="Proteomes" id="UP000635828">
    <property type="component" value="Unassembled WGS sequence"/>
</dbReference>
<dbReference type="Gene3D" id="3.20.20.300">
    <property type="entry name" value="Glycoside hydrolase, family 3, N-terminal domain"/>
    <property type="match status" value="1"/>
</dbReference>
<dbReference type="SUPFAM" id="SSF51445">
    <property type="entry name" value="(Trans)glycosidases"/>
    <property type="match status" value="1"/>
</dbReference>
<comment type="caution">
    <text evidence="7">The sequence shown here is derived from an EMBL/GenBank/DDBJ whole genome shotgun (WGS) entry which is preliminary data.</text>
</comment>
<comment type="similarity">
    <text evidence="2">Belongs to the glycosyl hydrolase 3 family.</text>
</comment>
<evidence type="ECO:0000256" key="1">
    <source>
        <dbReference type="ARBA" id="ARBA00001231"/>
    </source>
</evidence>
<evidence type="ECO:0000256" key="2">
    <source>
        <dbReference type="ARBA" id="ARBA00005336"/>
    </source>
</evidence>
<protein>
    <recommendedName>
        <fullName evidence="3">beta-N-acetylhexosaminidase</fullName>
        <ecNumber evidence="3">3.2.1.52</ecNumber>
    </recommendedName>
</protein>
<dbReference type="InterPro" id="IPR001764">
    <property type="entry name" value="Glyco_hydro_3_N"/>
</dbReference>
<dbReference type="PROSITE" id="PS00775">
    <property type="entry name" value="GLYCOSYL_HYDROL_F3"/>
    <property type="match status" value="1"/>
</dbReference>